<dbReference type="EMBL" id="GBXM01069880">
    <property type="protein sequence ID" value="JAH38697.1"/>
    <property type="molecule type" value="Transcribed_RNA"/>
</dbReference>
<reference evidence="1" key="2">
    <citation type="journal article" date="2015" name="Fish Shellfish Immunol.">
        <title>Early steps in the European eel (Anguilla anguilla)-Vibrio vulnificus interaction in the gills: Role of the RtxA13 toxin.</title>
        <authorList>
            <person name="Callol A."/>
            <person name="Pajuelo D."/>
            <person name="Ebbesson L."/>
            <person name="Teles M."/>
            <person name="MacKenzie S."/>
            <person name="Amaro C."/>
        </authorList>
    </citation>
    <scope>NUCLEOTIDE SEQUENCE</scope>
</reference>
<sequence>MQSVFIYFVITKLTVLAR</sequence>
<reference evidence="1" key="1">
    <citation type="submission" date="2014-11" db="EMBL/GenBank/DDBJ databases">
        <authorList>
            <person name="Amaro Gonzalez C."/>
        </authorList>
    </citation>
    <scope>NUCLEOTIDE SEQUENCE</scope>
</reference>
<proteinExistence type="predicted"/>
<name>A0A0E9SBT2_ANGAN</name>
<protein>
    <submittedName>
        <fullName evidence="1">Uncharacterized protein</fullName>
    </submittedName>
</protein>
<evidence type="ECO:0000313" key="1">
    <source>
        <dbReference type="EMBL" id="JAH38697.1"/>
    </source>
</evidence>
<organism evidence="1">
    <name type="scientific">Anguilla anguilla</name>
    <name type="common">European freshwater eel</name>
    <name type="synonym">Muraena anguilla</name>
    <dbReference type="NCBI Taxonomy" id="7936"/>
    <lineage>
        <taxon>Eukaryota</taxon>
        <taxon>Metazoa</taxon>
        <taxon>Chordata</taxon>
        <taxon>Craniata</taxon>
        <taxon>Vertebrata</taxon>
        <taxon>Euteleostomi</taxon>
        <taxon>Actinopterygii</taxon>
        <taxon>Neopterygii</taxon>
        <taxon>Teleostei</taxon>
        <taxon>Anguilliformes</taxon>
        <taxon>Anguillidae</taxon>
        <taxon>Anguilla</taxon>
    </lineage>
</organism>
<dbReference type="AlphaFoldDB" id="A0A0E9SBT2"/>
<accession>A0A0E9SBT2</accession>